<reference evidence="3" key="2">
    <citation type="submission" date="2016-10" db="EMBL/GenBank/DDBJ databases">
        <authorList>
            <person name="de Groot N.N."/>
        </authorList>
    </citation>
    <scope>NUCLEOTIDE SEQUENCE [LARGE SCALE GENOMIC DNA]</scope>
    <source>
        <strain evidence="3">CDM_6</strain>
    </source>
</reference>
<accession>A0A1G6T5N1</accession>
<dbReference type="EMBL" id="FMZP01000016">
    <property type="protein sequence ID" value="SDD24452.1"/>
    <property type="molecule type" value="Genomic_DNA"/>
</dbReference>
<protein>
    <submittedName>
        <fullName evidence="2">Uncharacterized protein</fullName>
    </submittedName>
</protein>
<gene>
    <name evidence="3" type="ORF">SAMN04488694_12428</name>
    <name evidence="2" type="ORF">SAMN05192552_101640</name>
</gene>
<evidence type="ECO:0000256" key="1">
    <source>
        <dbReference type="SAM" id="MobiDB-lite"/>
    </source>
</evidence>
<evidence type="ECO:0000313" key="2">
    <source>
        <dbReference type="EMBL" id="SDD24452.1"/>
    </source>
</evidence>
<reference evidence="4 5" key="1">
    <citation type="submission" date="2016-10" db="EMBL/GenBank/DDBJ databases">
        <authorList>
            <person name="Varghese N."/>
            <person name="Submissions S."/>
        </authorList>
    </citation>
    <scope>NUCLEOTIDE SEQUENCE [LARGE SCALE GENOMIC DNA]</scope>
    <source>
        <strain evidence="2 5">CDM_1</strain>
        <strain evidence="4">CDM_6</strain>
    </source>
</reference>
<name>A0A1G6T5N1_9EURY</name>
<keyword evidence="4" id="KW-1185">Reference proteome</keyword>
<organism evidence="2 5">
    <name type="scientific">Natrinema hispanicum</name>
    <dbReference type="NCBI Taxonomy" id="392421"/>
    <lineage>
        <taxon>Archaea</taxon>
        <taxon>Methanobacteriati</taxon>
        <taxon>Methanobacteriota</taxon>
        <taxon>Stenosarchaea group</taxon>
        <taxon>Halobacteria</taxon>
        <taxon>Halobacteriales</taxon>
        <taxon>Natrialbaceae</taxon>
        <taxon>Natrinema</taxon>
    </lineage>
</organism>
<evidence type="ECO:0000313" key="5">
    <source>
        <dbReference type="Proteomes" id="UP000324021"/>
    </source>
</evidence>
<sequence length="212" mass="23470">MIFSEYFDDEQVSYDVLSSTTVGGRSFGKRLRATRPQAPNPMPQDNRRRRSVHRARRSRRHPWSGGEQPRQCAIYDSDICDSLDSKIAIVSSARSESGNAGGSPCLTGWFPPAIRDGHGLTDQCLGVSQYVMWLCAGFYHYLLSGEFDIHYSEKIGALDSQFDQYRIVLVQRPSSASGFGTQPVSAASETPVSLDRLSLAAASRQKLNRCGE</sequence>
<evidence type="ECO:0000313" key="3">
    <source>
        <dbReference type="EMBL" id="SET99629.1"/>
    </source>
</evidence>
<dbReference type="STRING" id="392421.SAMN04488694_12428"/>
<feature type="region of interest" description="Disordered" evidence="1">
    <location>
        <begin position="27"/>
        <end position="69"/>
    </location>
</feature>
<dbReference type="AlphaFoldDB" id="A0A1G6T5N1"/>
<dbReference type="Proteomes" id="UP000199320">
    <property type="component" value="Unassembled WGS sequence"/>
</dbReference>
<evidence type="ECO:0000313" key="4">
    <source>
        <dbReference type="Proteomes" id="UP000199320"/>
    </source>
</evidence>
<dbReference type="EMBL" id="FOIC01000024">
    <property type="protein sequence ID" value="SET99629.1"/>
    <property type="molecule type" value="Genomic_DNA"/>
</dbReference>
<feature type="compositionally biased region" description="Basic residues" evidence="1">
    <location>
        <begin position="47"/>
        <end position="62"/>
    </location>
</feature>
<dbReference type="Proteomes" id="UP000324021">
    <property type="component" value="Unassembled WGS sequence"/>
</dbReference>
<proteinExistence type="predicted"/>